<evidence type="ECO:0000313" key="3">
    <source>
        <dbReference type="EMBL" id="WAL67758.1"/>
    </source>
</evidence>
<dbReference type="Proteomes" id="UP001163203">
    <property type="component" value="Chromosome"/>
</dbReference>
<protein>
    <submittedName>
        <fullName evidence="3">Class I SAM-dependent methyltransferase</fullName>
    </submittedName>
</protein>
<evidence type="ECO:0000259" key="2">
    <source>
        <dbReference type="Pfam" id="PF08242"/>
    </source>
</evidence>
<sequence length="288" mass="30989">MTHAHAQHQGHHNHGHHHDADSAQAEILELDAEVLAEHTSDIIRWLPLHGGPRQFVDLASGTGAGTFALLDQFPEAHGTAVDTSPGHLQRLSEKACARGVDGHVRTVLANLDDATWPDLGTPDLVWASGSLHHMADPDHTLRSVHDLLAPGGLFVVVEMAGLPRFLPSTAPADRPGLEDRVHAVSDRLHAQHLPHRGADWGPMLTAAGFAVEGELIVDVDVKGAGNAAIGQYALVALQRVRDAVAAELDTEDLVALDRLLDVDSPHSLPRRDDLAVRTKRSVWAARRT</sequence>
<dbReference type="CDD" id="cd02440">
    <property type="entry name" value="AdoMet_MTases"/>
    <property type="match status" value="1"/>
</dbReference>
<dbReference type="Gene3D" id="3.40.50.150">
    <property type="entry name" value="Vaccinia Virus protein VP39"/>
    <property type="match status" value="1"/>
</dbReference>
<reference evidence="3" key="1">
    <citation type="submission" date="2022-11" db="EMBL/GenBank/DDBJ databases">
        <authorList>
            <person name="Mo P."/>
        </authorList>
    </citation>
    <scope>NUCLEOTIDE SEQUENCE</scope>
    <source>
        <strain evidence="3">HUAS 11-8</strain>
    </source>
</reference>
<dbReference type="GO" id="GO:0032259">
    <property type="term" value="P:methylation"/>
    <property type="evidence" value="ECO:0007669"/>
    <property type="project" value="UniProtKB-KW"/>
</dbReference>
<feature type="region of interest" description="Disordered" evidence="1">
    <location>
        <begin position="1"/>
        <end position="21"/>
    </location>
</feature>
<dbReference type="GO" id="GO:0008168">
    <property type="term" value="F:methyltransferase activity"/>
    <property type="evidence" value="ECO:0007669"/>
    <property type="project" value="UniProtKB-KW"/>
</dbReference>
<keyword evidence="3" id="KW-0808">Transferase</keyword>
<dbReference type="EMBL" id="CP113836">
    <property type="protein sequence ID" value="WAL67758.1"/>
    <property type="molecule type" value="Genomic_DNA"/>
</dbReference>
<accession>A0ABY7B7V6</accession>
<dbReference type="InterPro" id="IPR013217">
    <property type="entry name" value="Methyltransf_12"/>
</dbReference>
<dbReference type="PANTHER" id="PTHR43591:SF97">
    <property type="entry name" value="CLASS I SAM-DEPENDENT METHYLTRANSFERASE"/>
    <property type="match status" value="1"/>
</dbReference>
<keyword evidence="4" id="KW-1185">Reference proteome</keyword>
<dbReference type="PANTHER" id="PTHR43591">
    <property type="entry name" value="METHYLTRANSFERASE"/>
    <property type="match status" value="1"/>
</dbReference>
<name>A0ABY7B7V6_9PSEU</name>
<gene>
    <name evidence="3" type="ORF">ORV05_08290</name>
</gene>
<dbReference type="RefSeq" id="WP_268757852.1">
    <property type="nucleotide sequence ID" value="NZ_CP113836.1"/>
</dbReference>
<keyword evidence="3" id="KW-0489">Methyltransferase</keyword>
<dbReference type="SUPFAM" id="SSF53335">
    <property type="entry name" value="S-adenosyl-L-methionine-dependent methyltransferases"/>
    <property type="match status" value="1"/>
</dbReference>
<feature type="domain" description="Methyltransferase type 12" evidence="2">
    <location>
        <begin position="56"/>
        <end position="154"/>
    </location>
</feature>
<feature type="compositionally biased region" description="Basic residues" evidence="1">
    <location>
        <begin position="1"/>
        <end position="17"/>
    </location>
</feature>
<organism evidence="3 4">
    <name type="scientific">Amycolatopsis cynarae</name>
    <dbReference type="NCBI Taxonomy" id="2995223"/>
    <lineage>
        <taxon>Bacteria</taxon>
        <taxon>Bacillati</taxon>
        <taxon>Actinomycetota</taxon>
        <taxon>Actinomycetes</taxon>
        <taxon>Pseudonocardiales</taxon>
        <taxon>Pseudonocardiaceae</taxon>
        <taxon>Amycolatopsis</taxon>
    </lineage>
</organism>
<dbReference type="InterPro" id="IPR029063">
    <property type="entry name" value="SAM-dependent_MTases_sf"/>
</dbReference>
<evidence type="ECO:0000313" key="4">
    <source>
        <dbReference type="Proteomes" id="UP001163203"/>
    </source>
</evidence>
<dbReference type="Pfam" id="PF08242">
    <property type="entry name" value="Methyltransf_12"/>
    <property type="match status" value="1"/>
</dbReference>
<evidence type="ECO:0000256" key="1">
    <source>
        <dbReference type="SAM" id="MobiDB-lite"/>
    </source>
</evidence>
<proteinExistence type="predicted"/>